<feature type="transmembrane region" description="Helical" evidence="1">
    <location>
        <begin position="92"/>
        <end position="111"/>
    </location>
</feature>
<gene>
    <name evidence="2" type="ORF">IAI61_12160</name>
</gene>
<reference evidence="2 3" key="1">
    <citation type="submission" date="2020-09" db="EMBL/GenBank/DDBJ databases">
        <title>Roseomonas.</title>
        <authorList>
            <person name="Zhu W."/>
        </authorList>
    </citation>
    <scope>NUCLEOTIDE SEQUENCE [LARGE SCALE GENOMIC DNA]</scope>
    <source>
        <strain evidence="2 3">573</strain>
    </source>
</reference>
<sequence>MFLIWSGWGILVVPIVLVTSVVVGGLLQAALTAAGRPDLAFLAFFAGGMAAAAANWFIGRRLNSAPPRELLDPRTNERVLLYRRHKLFWIPMQYWSIPVAIAALVPLLALFGK</sequence>
<proteinExistence type="predicted"/>
<organism evidence="2 3">
    <name type="scientific">Roseomonas haemaphysalidis</name>
    <dbReference type="NCBI Taxonomy" id="2768162"/>
    <lineage>
        <taxon>Bacteria</taxon>
        <taxon>Pseudomonadati</taxon>
        <taxon>Pseudomonadota</taxon>
        <taxon>Alphaproteobacteria</taxon>
        <taxon>Acetobacterales</taxon>
        <taxon>Roseomonadaceae</taxon>
        <taxon>Roseomonas</taxon>
    </lineage>
</organism>
<evidence type="ECO:0000313" key="2">
    <source>
        <dbReference type="EMBL" id="MBO1079784.1"/>
    </source>
</evidence>
<keyword evidence="1" id="KW-0812">Transmembrane</keyword>
<dbReference type="Proteomes" id="UP001518989">
    <property type="component" value="Unassembled WGS sequence"/>
</dbReference>
<feature type="transmembrane region" description="Helical" evidence="1">
    <location>
        <begin position="39"/>
        <end position="58"/>
    </location>
</feature>
<protein>
    <submittedName>
        <fullName evidence="2">Uncharacterized protein</fullName>
    </submittedName>
</protein>
<keyword evidence="1" id="KW-0472">Membrane</keyword>
<feature type="transmembrane region" description="Helical" evidence="1">
    <location>
        <begin position="6"/>
        <end position="27"/>
    </location>
</feature>
<dbReference type="RefSeq" id="WP_207417524.1">
    <property type="nucleotide sequence ID" value="NZ_CP061177.1"/>
</dbReference>
<accession>A0ABS3KQP2</accession>
<evidence type="ECO:0000313" key="3">
    <source>
        <dbReference type="Proteomes" id="UP001518989"/>
    </source>
</evidence>
<dbReference type="EMBL" id="JACTNG010000006">
    <property type="protein sequence ID" value="MBO1079784.1"/>
    <property type="molecule type" value="Genomic_DNA"/>
</dbReference>
<evidence type="ECO:0000256" key="1">
    <source>
        <dbReference type="SAM" id="Phobius"/>
    </source>
</evidence>
<name>A0ABS3KQP2_9PROT</name>
<comment type="caution">
    <text evidence="2">The sequence shown here is derived from an EMBL/GenBank/DDBJ whole genome shotgun (WGS) entry which is preliminary data.</text>
</comment>
<keyword evidence="1" id="KW-1133">Transmembrane helix</keyword>
<keyword evidence="3" id="KW-1185">Reference proteome</keyword>